<dbReference type="PANTHER" id="PTHR43472:SF1">
    <property type="entry name" value="PHOSPHORIBOSYLAMINE--GLYCINE LIGASE, CHLOROPLASTIC"/>
    <property type="match status" value="1"/>
</dbReference>
<dbReference type="RefSeq" id="WP_015230424.1">
    <property type="nucleotide sequence ID" value="NC_019780.1"/>
</dbReference>
<dbReference type="Pfam" id="PF01071">
    <property type="entry name" value="GARS_A"/>
    <property type="match status" value="1"/>
</dbReference>
<dbReference type="InterPro" id="IPR037123">
    <property type="entry name" value="PRibGlycinamide_synth_C_sf"/>
</dbReference>
<evidence type="ECO:0000256" key="7">
    <source>
        <dbReference type="ARBA" id="ARBA00022741"/>
    </source>
</evidence>
<evidence type="ECO:0000256" key="5">
    <source>
        <dbReference type="ARBA" id="ARBA00022598"/>
    </source>
</evidence>
<dbReference type="SUPFAM" id="SSF51246">
    <property type="entry name" value="Rudiment single hybrid motif"/>
    <property type="match status" value="1"/>
</dbReference>
<dbReference type="Gene3D" id="3.40.50.20">
    <property type="match status" value="1"/>
</dbReference>
<organism evidence="17 18">
    <name type="scientific">Dactylococcopsis salina (strain PCC 8305)</name>
    <name type="common">Myxobactron salinum</name>
    <dbReference type="NCBI Taxonomy" id="13035"/>
    <lineage>
        <taxon>Bacteria</taxon>
        <taxon>Bacillati</taxon>
        <taxon>Cyanobacteriota</taxon>
        <taxon>Cyanophyceae</taxon>
        <taxon>Nodosilineales</taxon>
        <taxon>Cymatolegaceae</taxon>
        <taxon>Dactylococcopsis</taxon>
    </lineage>
</organism>
<sequence length="421" mass="44949">MNVLVVGSGGREHTLAWKLLQSPNVEKVFCVPGNGGTALLPNCYNLPATEEDFVAITNYAQENAVSFVIVGPEVPLAKGIRDTLQEASIAVFGPRQAGAQIEASKWWAKALMLELGIPTATGETFTDATDAKAYVSEQTAPIVVKADGLAAGKGVTVAATREEANRAIDALFTAETEQVVVEECLTGEEISVLAVTDGITVRPLLPAQDHKRIGEGDTGANTGGMGVYAPAPLMNPTLMTQVIETVLQPTIDGLRERGIDYQGVLYAGLMITPQGEIKVLEFNCRFGDPETQAILPLLETPLDRIILACLEKRLDQLPPLIWSRKKALCVVAASQGYPGTYEKGKAITGITESPEALVFHGGTRLDHEGKLVTSGGRVLGVTGLGDDFEQAAACAYSAIEQIQFSGCYYRRDIGHRVRNVV</sequence>
<dbReference type="PATRIC" id="fig|13035.3.peg.3297"/>
<dbReference type="InterPro" id="IPR020560">
    <property type="entry name" value="PRibGlycinamide_synth_C-dom"/>
</dbReference>
<dbReference type="UniPathway" id="UPA00074">
    <property type="reaction ID" value="UER00125"/>
</dbReference>
<keyword evidence="8 14" id="KW-0658">Purine biosynthesis</keyword>
<comment type="pathway">
    <text evidence="3 14">Purine metabolism; IMP biosynthesis via de novo pathway; N(1)-(5-phospho-D-ribosyl)glycinamide from 5-phospho-alpha-D-ribose 1-diphosphate: step 2/2.</text>
</comment>
<dbReference type="InterPro" id="IPR020562">
    <property type="entry name" value="PRibGlycinamide_synth_N"/>
</dbReference>
<dbReference type="InterPro" id="IPR011054">
    <property type="entry name" value="Rudment_hybrid_motif"/>
</dbReference>
<dbReference type="Proteomes" id="UP000010482">
    <property type="component" value="Chromosome"/>
</dbReference>
<dbReference type="AlphaFoldDB" id="K9YX03"/>
<evidence type="ECO:0000256" key="1">
    <source>
        <dbReference type="ARBA" id="ARBA00001936"/>
    </source>
</evidence>
<dbReference type="InterPro" id="IPR016185">
    <property type="entry name" value="PreATP-grasp_dom_sf"/>
</dbReference>
<dbReference type="NCBIfam" id="TIGR00877">
    <property type="entry name" value="purD"/>
    <property type="match status" value="1"/>
</dbReference>
<evidence type="ECO:0000256" key="3">
    <source>
        <dbReference type="ARBA" id="ARBA00005174"/>
    </source>
</evidence>
<evidence type="ECO:0000256" key="13">
    <source>
        <dbReference type="ARBA" id="ARBA00042864"/>
    </source>
</evidence>
<evidence type="ECO:0000256" key="6">
    <source>
        <dbReference type="ARBA" id="ARBA00022723"/>
    </source>
</evidence>
<dbReference type="FunFam" id="3.40.50.20:FF:000006">
    <property type="entry name" value="Phosphoribosylamine--glycine ligase, chloroplastic"/>
    <property type="match status" value="1"/>
</dbReference>
<evidence type="ECO:0000259" key="16">
    <source>
        <dbReference type="PROSITE" id="PS50975"/>
    </source>
</evidence>
<dbReference type="EMBL" id="CP003944">
    <property type="protein sequence ID" value="AFZ51444.1"/>
    <property type="molecule type" value="Genomic_DNA"/>
</dbReference>
<dbReference type="STRING" id="13035.Dacsa_2890"/>
<evidence type="ECO:0000256" key="12">
    <source>
        <dbReference type="ARBA" id="ARBA00042242"/>
    </source>
</evidence>
<accession>K9YX03</accession>
<dbReference type="HOGENOM" id="CLU_027420_3_0_3"/>
<comment type="cofactor">
    <cofactor evidence="2">
        <name>Mg(2+)</name>
        <dbReference type="ChEBI" id="CHEBI:18420"/>
    </cofactor>
</comment>
<dbReference type="eggNOG" id="COG0151">
    <property type="taxonomic scope" value="Bacteria"/>
</dbReference>
<keyword evidence="10" id="KW-0464">Manganese</keyword>
<dbReference type="PROSITE" id="PS50975">
    <property type="entry name" value="ATP_GRASP"/>
    <property type="match status" value="1"/>
</dbReference>
<dbReference type="GO" id="GO:0046872">
    <property type="term" value="F:metal ion binding"/>
    <property type="evidence" value="ECO:0007669"/>
    <property type="project" value="UniProtKB-KW"/>
</dbReference>
<evidence type="ECO:0000256" key="9">
    <source>
        <dbReference type="ARBA" id="ARBA00022840"/>
    </source>
</evidence>
<dbReference type="SUPFAM" id="SSF52440">
    <property type="entry name" value="PreATP-grasp domain"/>
    <property type="match status" value="1"/>
</dbReference>
<dbReference type="KEGG" id="dsl:Dacsa_2890"/>
<dbReference type="SMART" id="SM01209">
    <property type="entry name" value="GARS_A"/>
    <property type="match status" value="1"/>
</dbReference>
<dbReference type="GO" id="GO:0009113">
    <property type="term" value="P:purine nucleobase biosynthetic process"/>
    <property type="evidence" value="ECO:0007669"/>
    <property type="project" value="InterPro"/>
</dbReference>
<dbReference type="HAMAP" id="MF_00138">
    <property type="entry name" value="GARS"/>
    <property type="match status" value="1"/>
</dbReference>
<keyword evidence="7 15" id="KW-0547">Nucleotide-binding</keyword>
<dbReference type="FunFam" id="3.30.470.20:FF:000018">
    <property type="entry name" value="Trifunctional purine biosynthetic protein adenosine-3"/>
    <property type="match status" value="1"/>
</dbReference>
<evidence type="ECO:0000256" key="4">
    <source>
        <dbReference type="ARBA" id="ARBA00013255"/>
    </source>
</evidence>
<dbReference type="FunFam" id="3.90.600.10:FF:000001">
    <property type="entry name" value="Trifunctional purine biosynthetic protein adenosine-3"/>
    <property type="match status" value="1"/>
</dbReference>
<evidence type="ECO:0000313" key="18">
    <source>
        <dbReference type="Proteomes" id="UP000010482"/>
    </source>
</evidence>
<dbReference type="SUPFAM" id="SSF56059">
    <property type="entry name" value="Glutathione synthetase ATP-binding domain-like"/>
    <property type="match status" value="1"/>
</dbReference>
<dbReference type="Gene3D" id="3.90.600.10">
    <property type="entry name" value="Phosphoribosylglycinamide synthetase, C-terminal domain"/>
    <property type="match status" value="1"/>
</dbReference>
<dbReference type="GO" id="GO:0005524">
    <property type="term" value="F:ATP binding"/>
    <property type="evidence" value="ECO:0007669"/>
    <property type="project" value="UniProtKB-UniRule"/>
</dbReference>
<dbReference type="Gene3D" id="3.30.1490.20">
    <property type="entry name" value="ATP-grasp fold, A domain"/>
    <property type="match status" value="1"/>
</dbReference>
<dbReference type="SMART" id="SM01210">
    <property type="entry name" value="GARS_C"/>
    <property type="match status" value="1"/>
</dbReference>
<dbReference type="InterPro" id="IPR013815">
    <property type="entry name" value="ATP_grasp_subdomain_1"/>
</dbReference>
<evidence type="ECO:0000256" key="10">
    <source>
        <dbReference type="ARBA" id="ARBA00023211"/>
    </source>
</evidence>
<dbReference type="InterPro" id="IPR020559">
    <property type="entry name" value="PRibGlycinamide_synth_CS"/>
</dbReference>
<evidence type="ECO:0000256" key="11">
    <source>
        <dbReference type="ARBA" id="ARBA00038345"/>
    </source>
</evidence>
<dbReference type="InterPro" id="IPR011761">
    <property type="entry name" value="ATP-grasp"/>
</dbReference>
<keyword evidence="9 15" id="KW-0067">ATP-binding</keyword>
<dbReference type="OrthoDB" id="9807240at2"/>
<evidence type="ECO:0000256" key="2">
    <source>
        <dbReference type="ARBA" id="ARBA00001946"/>
    </source>
</evidence>
<dbReference type="PROSITE" id="PS00184">
    <property type="entry name" value="GARS"/>
    <property type="match status" value="1"/>
</dbReference>
<evidence type="ECO:0000256" key="15">
    <source>
        <dbReference type="PROSITE-ProRule" id="PRU00409"/>
    </source>
</evidence>
<dbReference type="Gene3D" id="3.30.470.20">
    <property type="entry name" value="ATP-grasp fold, B domain"/>
    <property type="match status" value="1"/>
</dbReference>
<dbReference type="GO" id="GO:0006189">
    <property type="term" value="P:'de novo' IMP biosynthetic process"/>
    <property type="evidence" value="ECO:0007669"/>
    <property type="project" value="UniProtKB-UniRule"/>
</dbReference>
<comment type="similarity">
    <text evidence="11 14">Belongs to the GARS family.</text>
</comment>
<gene>
    <name evidence="14" type="primary">purD</name>
    <name evidence="17" type="ORF">Dacsa_2890</name>
</gene>
<comment type="catalytic activity">
    <reaction evidence="14">
        <text>5-phospho-beta-D-ribosylamine + glycine + ATP = N(1)-(5-phospho-beta-D-ribosyl)glycinamide + ADP + phosphate + H(+)</text>
        <dbReference type="Rhea" id="RHEA:17453"/>
        <dbReference type="ChEBI" id="CHEBI:15378"/>
        <dbReference type="ChEBI" id="CHEBI:30616"/>
        <dbReference type="ChEBI" id="CHEBI:43474"/>
        <dbReference type="ChEBI" id="CHEBI:57305"/>
        <dbReference type="ChEBI" id="CHEBI:58681"/>
        <dbReference type="ChEBI" id="CHEBI:143788"/>
        <dbReference type="ChEBI" id="CHEBI:456216"/>
        <dbReference type="EC" id="6.3.4.13"/>
    </reaction>
</comment>
<keyword evidence="18" id="KW-1185">Reference proteome</keyword>
<keyword evidence="5 14" id="KW-0436">Ligase</keyword>
<feature type="domain" description="ATP-grasp" evidence="16">
    <location>
        <begin position="109"/>
        <end position="311"/>
    </location>
</feature>
<name>K9YX03_DACS8</name>
<dbReference type="Pfam" id="PF02843">
    <property type="entry name" value="GARS_C"/>
    <property type="match status" value="1"/>
</dbReference>
<evidence type="ECO:0000256" key="14">
    <source>
        <dbReference type="HAMAP-Rule" id="MF_00138"/>
    </source>
</evidence>
<dbReference type="EC" id="6.3.4.13" evidence="4 14"/>
<protein>
    <recommendedName>
        <fullName evidence="4 14">Phosphoribosylamine--glycine ligase</fullName>
        <ecNumber evidence="4 14">6.3.4.13</ecNumber>
    </recommendedName>
    <alternativeName>
        <fullName evidence="14">GARS</fullName>
    </alternativeName>
    <alternativeName>
        <fullName evidence="12 14">Glycinamide ribonucleotide synthetase</fullName>
    </alternativeName>
    <alternativeName>
        <fullName evidence="13 14">Phosphoribosylglycinamide synthetase</fullName>
    </alternativeName>
</protein>
<dbReference type="InterPro" id="IPR020561">
    <property type="entry name" value="PRibGlycinamid_synth_ATP-grasp"/>
</dbReference>
<dbReference type="PANTHER" id="PTHR43472">
    <property type="entry name" value="PHOSPHORIBOSYLAMINE--GLYCINE LIGASE"/>
    <property type="match status" value="1"/>
</dbReference>
<dbReference type="Pfam" id="PF02844">
    <property type="entry name" value="GARS_N"/>
    <property type="match status" value="1"/>
</dbReference>
<reference evidence="17" key="1">
    <citation type="submission" date="2012-04" db="EMBL/GenBank/DDBJ databases">
        <title>Finished genome of Dactylococcopsis salina PCC 8305.</title>
        <authorList>
            <consortium name="US DOE Joint Genome Institute"/>
            <person name="Gugger M."/>
            <person name="Coursin T."/>
            <person name="Rippka R."/>
            <person name="Tandeau De Marsac N."/>
            <person name="Huntemann M."/>
            <person name="Wei C.-L."/>
            <person name="Han J."/>
            <person name="Detter J.C."/>
            <person name="Han C."/>
            <person name="Tapia R."/>
            <person name="Daligault H."/>
            <person name="Chen A."/>
            <person name="Krypides N."/>
            <person name="Mavromatis K."/>
            <person name="Markowitz V."/>
            <person name="Szeto E."/>
            <person name="Ivanova N."/>
            <person name="Ovchinnikova G."/>
            <person name="Pagani I."/>
            <person name="Pati A."/>
            <person name="Goodwin L."/>
            <person name="Peters L."/>
            <person name="Pitluck S."/>
            <person name="Woyke T."/>
            <person name="Kerfeld C."/>
        </authorList>
    </citation>
    <scope>NUCLEOTIDE SEQUENCE [LARGE SCALE GENOMIC DNA]</scope>
    <source>
        <strain evidence="17">PCC 8305</strain>
    </source>
</reference>
<dbReference type="GO" id="GO:0004637">
    <property type="term" value="F:phosphoribosylamine-glycine ligase activity"/>
    <property type="evidence" value="ECO:0007669"/>
    <property type="project" value="UniProtKB-UniRule"/>
</dbReference>
<evidence type="ECO:0000256" key="8">
    <source>
        <dbReference type="ARBA" id="ARBA00022755"/>
    </source>
</evidence>
<proteinExistence type="inferred from homology"/>
<dbReference type="InterPro" id="IPR000115">
    <property type="entry name" value="PRibGlycinamide_synth"/>
</dbReference>
<keyword evidence="6" id="KW-0479">Metal-binding</keyword>
<comment type="cofactor">
    <cofactor evidence="1">
        <name>Mn(2+)</name>
        <dbReference type="ChEBI" id="CHEBI:29035"/>
    </cofactor>
</comment>
<evidence type="ECO:0000313" key="17">
    <source>
        <dbReference type="EMBL" id="AFZ51444.1"/>
    </source>
</evidence>